<dbReference type="OrthoDB" id="9784388at2"/>
<evidence type="ECO:0000313" key="4">
    <source>
        <dbReference type="EMBL" id="TWJ07863.1"/>
    </source>
</evidence>
<dbReference type="Gene3D" id="1.10.287.1490">
    <property type="match status" value="1"/>
</dbReference>
<dbReference type="Pfam" id="PF24481">
    <property type="entry name" value="CT398_CC"/>
    <property type="match status" value="1"/>
</dbReference>
<protein>
    <recommendedName>
        <fullName evidence="6">C4-type zinc ribbon domain-containing protein</fullName>
    </recommendedName>
</protein>
<dbReference type="InterPro" id="IPR052376">
    <property type="entry name" value="Oxidative_Scav/Glycosyltrans"/>
</dbReference>
<evidence type="ECO:0000259" key="2">
    <source>
        <dbReference type="Pfam" id="PF02591"/>
    </source>
</evidence>
<dbReference type="InterPro" id="IPR056003">
    <property type="entry name" value="CT398_CC_hairpin"/>
</dbReference>
<accession>A0A562UQG4</accession>
<proteinExistence type="predicted"/>
<evidence type="ECO:0000259" key="3">
    <source>
        <dbReference type="Pfam" id="PF24481"/>
    </source>
</evidence>
<dbReference type="RefSeq" id="WP_147143120.1">
    <property type="nucleotide sequence ID" value="NZ_BAABIJ010000005.1"/>
</dbReference>
<keyword evidence="1" id="KW-0175">Coiled coil</keyword>
<name>A0A562UQG4_9ACTN</name>
<dbReference type="PANTHER" id="PTHR39082:SF1">
    <property type="entry name" value="SCAVENGER RECEPTOR CLASS A MEMBER 3"/>
    <property type="match status" value="1"/>
</dbReference>
<dbReference type="PANTHER" id="PTHR39082">
    <property type="entry name" value="PHOSPHOLIPASE C-BETA-2-RELATED"/>
    <property type="match status" value="1"/>
</dbReference>
<evidence type="ECO:0008006" key="6">
    <source>
        <dbReference type="Google" id="ProtNLM"/>
    </source>
</evidence>
<evidence type="ECO:0000313" key="5">
    <source>
        <dbReference type="Proteomes" id="UP000321617"/>
    </source>
</evidence>
<feature type="domain" description="CT398-like coiled coil hairpin" evidence="3">
    <location>
        <begin position="14"/>
        <end position="191"/>
    </location>
</feature>
<dbReference type="Proteomes" id="UP000321617">
    <property type="component" value="Unassembled WGS sequence"/>
</dbReference>
<evidence type="ECO:0000256" key="1">
    <source>
        <dbReference type="SAM" id="Coils"/>
    </source>
</evidence>
<dbReference type="Pfam" id="PF02591">
    <property type="entry name" value="Zn_ribbon_9"/>
    <property type="match status" value="1"/>
</dbReference>
<reference evidence="4 5" key="1">
    <citation type="journal article" date="2013" name="Stand. Genomic Sci.">
        <title>Genomic Encyclopedia of Type Strains, Phase I: The one thousand microbial genomes (KMG-I) project.</title>
        <authorList>
            <person name="Kyrpides N.C."/>
            <person name="Woyke T."/>
            <person name="Eisen J.A."/>
            <person name="Garrity G."/>
            <person name="Lilburn T.G."/>
            <person name="Beck B.J."/>
            <person name="Whitman W.B."/>
            <person name="Hugenholtz P."/>
            <person name="Klenk H.P."/>
        </authorList>
    </citation>
    <scope>NUCLEOTIDE SEQUENCE [LARGE SCALE GENOMIC DNA]</scope>
    <source>
        <strain evidence="4 5">DSM 45044</strain>
    </source>
</reference>
<sequence>MHADPADQRRLLDLQQADTALTQLTHRRTHLPEEAVITELTGLVNTTTDNQARFEAAASDLDRDIARVEREIEQVRNRADRDRARQDSGAAGAKELTSLAHELETLARRQSELEDQQLELMERREAVAEQEAAEGKLLAERRAELAEVTAARDAAAASIDAEAAAQRAARDAIAADIPADLVALYEKIRKTKPIAAAMLRQRRCESCRIEQSGAELAELRSAAPSDVMRCDNCRAILVRTGESGL</sequence>
<feature type="domain" description="C4-type zinc ribbon" evidence="2">
    <location>
        <begin position="203"/>
        <end position="237"/>
    </location>
</feature>
<dbReference type="AlphaFoldDB" id="A0A562UQG4"/>
<keyword evidence="5" id="KW-1185">Reference proteome</keyword>
<dbReference type="EMBL" id="VLLL01000009">
    <property type="protein sequence ID" value="TWJ07863.1"/>
    <property type="molecule type" value="Genomic_DNA"/>
</dbReference>
<feature type="coiled-coil region" evidence="1">
    <location>
        <begin position="51"/>
        <end position="133"/>
    </location>
</feature>
<organism evidence="4 5">
    <name type="scientific">Stackebrandtia albiflava</name>
    <dbReference type="NCBI Taxonomy" id="406432"/>
    <lineage>
        <taxon>Bacteria</taxon>
        <taxon>Bacillati</taxon>
        <taxon>Actinomycetota</taxon>
        <taxon>Actinomycetes</taxon>
        <taxon>Glycomycetales</taxon>
        <taxon>Glycomycetaceae</taxon>
        <taxon>Stackebrandtia</taxon>
    </lineage>
</organism>
<comment type="caution">
    <text evidence="4">The sequence shown here is derived from an EMBL/GenBank/DDBJ whole genome shotgun (WGS) entry which is preliminary data.</text>
</comment>
<dbReference type="InterPro" id="IPR003743">
    <property type="entry name" value="Zf-RING_7"/>
</dbReference>
<gene>
    <name evidence="4" type="ORF">LX16_4644</name>
</gene>